<dbReference type="PATRIC" id="fig|883114.3.peg.1681"/>
<dbReference type="OrthoDB" id="9815017at2"/>
<keyword evidence="3" id="KW-0804">Transcription</keyword>
<dbReference type="InterPro" id="IPR050679">
    <property type="entry name" value="Bact_HTH_transcr_reg"/>
</dbReference>
<dbReference type="CDD" id="cd07377">
    <property type="entry name" value="WHTH_GntR"/>
    <property type="match status" value="1"/>
</dbReference>
<keyword evidence="1" id="KW-0805">Transcription regulation</keyword>
<proteinExistence type="predicted"/>
<dbReference type="Gene3D" id="1.10.10.10">
    <property type="entry name" value="Winged helix-like DNA-binding domain superfamily/Winged helix DNA-binding domain"/>
    <property type="match status" value="1"/>
</dbReference>
<feature type="domain" description="HTH gntR-type" evidence="4">
    <location>
        <begin position="5"/>
        <end position="73"/>
    </location>
</feature>
<dbReference type="GO" id="GO:0045892">
    <property type="term" value="P:negative regulation of DNA-templated transcription"/>
    <property type="evidence" value="ECO:0007669"/>
    <property type="project" value="TreeGrafter"/>
</dbReference>
<dbReference type="HOGENOM" id="CLU_063236_2_3_9"/>
<dbReference type="eggNOG" id="COG2188">
    <property type="taxonomic scope" value="Bacteria"/>
</dbReference>
<keyword evidence="6" id="KW-1185">Reference proteome</keyword>
<gene>
    <name evidence="5" type="ORF">HMPREF9709_01684</name>
</gene>
<dbReference type="SMART" id="SM00866">
    <property type="entry name" value="UTRA"/>
    <property type="match status" value="1"/>
</dbReference>
<sequence>MNNYKTLHEKISADLRKKILDKVYKVDEMIPKEIDLADQYGVSRPTIRQAIQTLVDEGYLERIKGTGTFVRKKKINQDFIHNIKSYEDQMRSKGFTPVTKVINFSIEKANEEIADKLNLNVGDSIYSLTRLRYANDEPAVFVITYIPLHLYKDLINVDFSKVSLYATFEKYNRPIYAVERELNVIKSNYMSSAMLNIPVGDPLFYFKTIGYSKDKEAIEYSISWYRGDYNSFEVRINM</sequence>
<dbReference type="SMART" id="SM00345">
    <property type="entry name" value="HTH_GNTR"/>
    <property type="match status" value="1"/>
</dbReference>
<dbReference type="RefSeq" id="WP_005399199.1">
    <property type="nucleotide sequence ID" value="NZ_JH601088.1"/>
</dbReference>
<reference evidence="5 6" key="1">
    <citation type="submission" date="2012-01" db="EMBL/GenBank/DDBJ databases">
        <title>The Genome Sequence of Helcococcus kunzii ATCC 51366.</title>
        <authorList>
            <consortium name="The Broad Institute Genome Sequencing Platform"/>
            <person name="Earl A."/>
            <person name="Ward D."/>
            <person name="Feldgarden M."/>
            <person name="Gevers D."/>
            <person name="Huys G."/>
            <person name="Young S.K."/>
            <person name="Zeng Q."/>
            <person name="Gargeya S."/>
            <person name="Fitzgerald M."/>
            <person name="Haas B."/>
            <person name="Abouelleil A."/>
            <person name="Alvarado L."/>
            <person name="Arachchi H.M."/>
            <person name="Berlin A."/>
            <person name="Chapman S.B."/>
            <person name="Gearin G."/>
            <person name="Goldberg J."/>
            <person name="Griggs A."/>
            <person name="Gujja S."/>
            <person name="Hansen M."/>
            <person name="Heiman D."/>
            <person name="Howarth C."/>
            <person name="Larimer J."/>
            <person name="Lui A."/>
            <person name="MacDonald P.J.P."/>
            <person name="McCowen C."/>
            <person name="Montmayeur A."/>
            <person name="Murphy C."/>
            <person name="Neiman D."/>
            <person name="Pearson M."/>
            <person name="Priest M."/>
            <person name="Roberts A."/>
            <person name="Saif S."/>
            <person name="Shea T."/>
            <person name="Sisk P."/>
            <person name="Stolte C."/>
            <person name="Sykes S."/>
            <person name="Wortman J."/>
            <person name="Nusbaum C."/>
            <person name="Birren B."/>
        </authorList>
    </citation>
    <scope>NUCLEOTIDE SEQUENCE [LARGE SCALE GENOMIC DNA]</scope>
    <source>
        <strain evidence="5 6">ATCC 51366</strain>
    </source>
</reference>
<dbReference type="SUPFAM" id="SSF64288">
    <property type="entry name" value="Chorismate lyase-like"/>
    <property type="match status" value="1"/>
</dbReference>
<dbReference type="Proteomes" id="UP000004191">
    <property type="component" value="Unassembled WGS sequence"/>
</dbReference>
<comment type="caution">
    <text evidence="5">The sequence shown here is derived from an EMBL/GenBank/DDBJ whole genome shotgun (WGS) entry which is preliminary data.</text>
</comment>
<dbReference type="Pfam" id="PF00392">
    <property type="entry name" value="GntR"/>
    <property type="match status" value="1"/>
</dbReference>
<protein>
    <recommendedName>
        <fullName evidence="4">HTH gntR-type domain-containing protein</fullName>
    </recommendedName>
</protein>
<dbReference type="PRINTS" id="PR00035">
    <property type="entry name" value="HTHGNTR"/>
</dbReference>
<dbReference type="STRING" id="883114.HMPREF9709_01684"/>
<dbReference type="SUPFAM" id="SSF46785">
    <property type="entry name" value="Winged helix' DNA-binding domain"/>
    <property type="match status" value="1"/>
</dbReference>
<evidence type="ECO:0000313" key="6">
    <source>
        <dbReference type="Proteomes" id="UP000004191"/>
    </source>
</evidence>
<dbReference type="PANTHER" id="PTHR44846">
    <property type="entry name" value="MANNOSYL-D-GLYCERATE TRANSPORT/METABOLISM SYSTEM REPRESSOR MNGR-RELATED"/>
    <property type="match status" value="1"/>
</dbReference>
<dbReference type="AlphaFoldDB" id="H3NQS3"/>
<dbReference type="Pfam" id="PF07702">
    <property type="entry name" value="UTRA"/>
    <property type="match status" value="1"/>
</dbReference>
<dbReference type="Gene3D" id="3.40.1410.10">
    <property type="entry name" value="Chorismate lyase-like"/>
    <property type="match status" value="1"/>
</dbReference>
<evidence type="ECO:0000256" key="1">
    <source>
        <dbReference type="ARBA" id="ARBA00023015"/>
    </source>
</evidence>
<organism evidence="5 6">
    <name type="scientific">Helcococcus kunzii ATCC 51366</name>
    <dbReference type="NCBI Taxonomy" id="883114"/>
    <lineage>
        <taxon>Bacteria</taxon>
        <taxon>Bacillati</taxon>
        <taxon>Bacillota</taxon>
        <taxon>Tissierellia</taxon>
        <taxon>Tissierellales</taxon>
        <taxon>Peptoniphilaceae</taxon>
        <taxon>Helcococcus</taxon>
    </lineage>
</organism>
<dbReference type="GO" id="GO:0003677">
    <property type="term" value="F:DNA binding"/>
    <property type="evidence" value="ECO:0007669"/>
    <property type="project" value="UniProtKB-KW"/>
</dbReference>
<keyword evidence="2" id="KW-0238">DNA-binding</keyword>
<dbReference type="InterPro" id="IPR036388">
    <property type="entry name" value="WH-like_DNA-bd_sf"/>
</dbReference>
<dbReference type="PROSITE" id="PS50949">
    <property type="entry name" value="HTH_GNTR"/>
    <property type="match status" value="1"/>
</dbReference>
<dbReference type="GeneID" id="96999620"/>
<dbReference type="InterPro" id="IPR036390">
    <property type="entry name" value="WH_DNA-bd_sf"/>
</dbReference>
<evidence type="ECO:0000256" key="3">
    <source>
        <dbReference type="ARBA" id="ARBA00023163"/>
    </source>
</evidence>
<dbReference type="GO" id="GO:0003700">
    <property type="term" value="F:DNA-binding transcription factor activity"/>
    <property type="evidence" value="ECO:0007669"/>
    <property type="project" value="InterPro"/>
</dbReference>
<evidence type="ECO:0000256" key="2">
    <source>
        <dbReference type="ARBA" id="ARBA00023125"/>
    </source>
</evidence>
<dbReference type="EMBL" id="AGEI01000031">
    <property type="protein sequence ID" value="EHR32070.1"/>
    <property type="molecule type" value="Genomic_DNA"/>
</dbReference>
<accession>H3NQS3</accession>
<dbReference type="InterPro" id="IPR011663">
    <property type="entry name" value="UTRA"/>
</dbReference>
<evidence type="ECO:0000259" key="4">
    <source>
        <dbReference type="PROSITE" id="PS50949"/>
    </source>
</evidence>
<dbReference type="InterPro" id="IPR000524">
    <property type="entry name" value="Tscrpt_reg_HTH_GntR"/>
</dbReference>
<evidence type="ECO:0000313" key="5">
    <source>
        <dbReference type="EMBL" id="EHR32070.1"/>
    </source>
</evidence>
<dbReference type="FunFam" id="1.10.10.10:FF:000079">
    <property type="entry name" value="GntR family transcriptional regulator"/>
    <property type="match status" value="1"/>
</dbReference>
<name>H3NQS3_9FIRM</name>
<dbReference type="PANTHER" id="PTHR44846:SF1">
    <property type="entry name" value="MANNOSYL-D-GLYCERATE TRANSPORT_METABOLISM SYSTEM REPRESSOR MNGR-RELATED"/>
    <property type="match status" value="1"/>
</dbReference>
<dbReference type="InterPro" id="IPR028978">
    <property type="entry name" value="Chorismate_lyase_/UTRA_dom_sf"/>
</dbReference>